<dbReference type="KEGG" id="pbh:AAW51_1033"/>
<comment type="similarity">
    <text evidence="7">Belongs to the GHMP kinase family. IspE subfamily.</text>
</comment>
<evidence type="ECO:0000256" key="6">
    <source>
        <dbReference type="ARBA" id="ARBA00023229"/>
    </source>
</evidence>
<evidence type="ECO:0000256" key="1">
    <source>
        <dbReference type="ARBA" id="ARBA00017473"/>
    </source>
</evidence>
<dbReference type="GO" id="GO:0016114">
    <property type="term" value="P:terpenoid biosynthetic process"/>
    <property type="evidence" value="ECO:0007669"/>
    <property type="project" value="UniProtKB-UniRule"/>
</dbReference>
<feature type="active site" evidence="7">
    <location>
        <position position="137"/>
    </location>
</feature>
<accession>A0A0G3BE69</accession>
<dbReference type="STRING" id="413882.AAW51_1033"/>
<evidence type="ECO:0000256" key="2">
    <source>
        <dbReference type="ARBA" id="ARBA00022679"/>
    </source>
</evidence>
<dbReference type="SUPFAM" id="SSF54211">
    <property type="entry name" value="Ribosomal protein S5 domain 2-like"/>
    <property type="match status" value="1"/>
</dbReference>
<dbReference type="GO" id="GO:0019288">
    <property type="term" value="P:isopentenyl diphosphate biosynthetic process, methylerythritol 4-phosphate pathway"/>
    <property type="evidence" value="ECO:0007669"/>
    <property type="project" value="UniProtKB-UniRule"/>
</dbReference>
<dbReference type="Gene3D" id="3.30.70.890">
    <property type="entry name" value="GHMP kinase, C-terminal domain"/>
    <property type="match status" value="1"/>
</dbReference>
<dbReference type="EMBL" id="CP011371">
    <property type="protein sequence ID" value="AKJ27724.1"/>
    <property type="molecule type" value="Genomic_DNA"/>
</dbReference>
<comment type="pathway">
    <text evidence="7">Isoprenoid biosynthesis; isopentenyl diphosphate biosynthesis via DXP pathway; isopentenyl diphosphate from 1-deoxy-D-xylulose 5-phosphate: step 3/6.</text>
</comment>
<keyword evidence="10" id="KW-1185">Reference proteome</keyword>
<keyword evidence="6 7" id="KW-0414">Isoprene biosynthesis</keyword>
<dbReference type="EC" id="2.7.1.148" evidence="7"/>
<keyword evidence="4 7" id="KW-0418">Kinase</keyword>
<feature type="active site" evidence="7">
    <location>
        <position position="13"/>
    </location>
</feature>
<gene>
    <name evidence="7 9" type="primary">ispE</name>
    <name evidence="9" type="ORF">AAW51_1033</name>
</gene>
<dbReference type="UniPathway" id="UPA00056">
    <property type="reaction ID" value="UER00094"/>
</dbReference>
<keyword evidence="5 7" id="KW-0067">ATP-binding</keyword>
<evidence type="ECO:0000256" key="4">
    <source>
        <dbReference type="ARBA" id="ARBA00022777"/>
    </source>
</evidence>
<dbReference type="InterPro" id="IPR020568">
    <property type="entry name" value="Ribosomal_Su5_D2-typ_SF"/>
</dbReference>
<dbReference type="PANTHER" id="PTHR43527:SF2">
    <property type="entry name" value="4-DIPHOSPHOCYTIDYL-2-C-METHYL-D-ERYTHRITOL KINASE, CHLOROPLASTIC"/>
    <property type="match status" value="1"/>
</dbReference>
<dbReference type="GO" id="GO:0005524">
    <property type="term" value="F:ATP binding"/>
    <property type="evidence" value="ECO:0007669"/>
    <property type="project" value="UniProtKB-UniRule"/>
</dbReference>
<dbReference type="PIRSF" id="PIRSF010376">
    <property type="entry name" value="IspE"/>
    <property type="match status" value="1"/>
</dbReference>
<dbReference type="Gene3D" id="3.30.230.10">
    <property type="match status" value="1"/>
</dbReference>
<dbReference type="PANTHER" id="PTHR43527">
    <property type="entry name" value="4-DIPHOSPHOCYTIDYL-2-C-METHYL-D-ERYTHRITOL KINASE, CHLOROPLASTIC"/>
    <property type="match status" value="1"/>
</dbReference>
<evidence type="ECO:0000313" key="9">
    <source>
        <dbReference type="EMBL" id="AKJ27724.1"/>
    </source>
</evidence>
<reference evidence="9 10" key="1">
    <citation type="submission" date="2015-05" db="EMBL/GenBank/DDBJ databases">
        <authorList>
            <person name="Tang B."/>
            <person name="Yu Y."/>
        </authorList>
    </citation>
    <scope>NUCLEOTIDE SEQUENCE [LARGE SCALE GENOMIC DNA]</scope>
    <source>
        <strain evidence="9 10">DSM 7029</strain>
    </source>
</reference>
<name>A0A0G3BE69_9BURK</name>
<evidence type="ECO:0000313" key="10">
    <source>
        <dbReference type="Proteomes" id="UP000035352"/>
    </source>
</evidence>
<dbReference type="GO" id="GO:0050515">
    <property type="term" value="F:4-(cytidine 5'-diphospho)-2-C-methyl-D-erythritol kinase activity"/>
    <property type="evidence" value="ECO:0007669"/>
    <property type="project" value="UniProtKB-UniRule"/>
</dbReference>
<evidence type="ECO:0000256" key="7">
    <source>
        <dbReference type="HAMAP-Rule" id="MF_00061"/>
    </source>
</evidence>
<protein>
    <recommendedName>
        <fullName evidence="1 7">4-diphosphocytidyl-2-C-methyl-D-erythritol kinase</fullName>
        <shortName evidence="7">CMK</shortName>
        <ecNumber evidence="7">2.7.1.148</ecNumber>
    </recommendedName>
    <alternativeName>
        <fullName evidence="7">4-(cytidine-5'-diphospho)-2-C-methyl-D-erythritol kinase</fullName>
    </alternativeName>
</protein>
<keyword evidence="2 7" id="KW-0808">Transferase</keyword>
<dbReference type="Pfam" id="PF00288">
    <property type="entry name" value="GHMP_kinases_N"/>
    <property type="match status" value="1"/>
</dbReference>
<dbReference type="AlphaFoldDB" id="A0A0G3BE69"/>
<dbReference type="NCBIfam" id="TIGR00154">
    <property type="entry name" value="ispE"/>
    <property type="match status" value="1"/>
</dbReference>
<dbReference type="HAMAP" id="MF_00061">
    <property type="entry name" value="IspE"/>
    <property type="match status" value="1"/>
</dbReference>
<dbReference type="InterPro" id="IPR014721">
    <property type="entry name" value="Ribsml_uS5_D2-typ_fold_subgr"/>
</dbReference>
<organism evidence="9 10">
    <name type="scientific">Caldimonas brevitalea</name>
    <dbReference type="NCBI Taxonomy" id="413882"/>
    <lineage>
        <taxon>Bacteria</taxon>
        <taxon>Pseudomonadati</taxon>
        <taxon>Pseudomonadota</taxon>
        <taxon>Betaproteobacteria</taxon>
        <taxon>Burkholderiales</taxon>
        <taxon>Sphaerotilaceae</taxon>
        <taxon>Caldimonas</taxon>
    </lineage>
</organism>
<evidence type="ECO:0000256" key="3">
    <source>
        <dbReference type="ARBA" id="ARBA00022741"/>
    </source>
</evidence>
<proteinExistence type="inferred from homology"/>
<evidence type="ECO:0000259" key="8">
    <source>
        <dbReference type="Pfam" id="PF00288"/>
    </source>
</evidence>
<dbReference type="PATRIC" id="fig|413882.6.peg.1090"/>
<dbReference type="SUPFAM" id="SSF55060">
    <property type="entry name" value="GHMP Kinase, C-terminal domain"/>
    <property type="match status" value="1"/>
</dbReference>
<dbReference type="InterPro" id="IPR036554">
    <property type="entry name" value="GHMP_kinase_C_sf"/>
</dbReference>
<dbReference type="InterPro" id="IPR004424">
    <property type="entry name" value="IspE"/>
</dbReference>
<dbReference type="Proteomes" id="UP000035352">
    <property type="component" value="Chromosome"/>
</dbReference>
<comment type="function">
    <text evidence="7">Catalyzes the phosphorylation of the position 2 hydroxy group of 4-diphosphocytidyl-2C-methyl-D-erythritol.</text>
</comment>
<keyword evidence="3 7" id="KW-0547">Nucleotide-binding</keyword>
<feature type="binding site" evidence="7">
    <location>
        <begin position="95"/>
        <end position="105"/>
    </location>
    <ligand>
        <name>ATP</name>
        <dbReference type="ChEBI" id="CHEBI:30616"/>
    </ligand>
</feature>
<evidence type="ECO:0000256" key="5">
    <source>
        <dbReference type="ARBA" id="ARBA00022840"/>
    </source>
</evidence>
<sequence length="334" mass="35440">MLKVLYDVPAPAKLNLFLHIVGRRDDGYHLLQSVFVPIDWCDQLHFERRDDGRIARHDLGPALPEEDLCIRAARALQAASGTSLGVDISIRKEVPWGAGMGGGSSDAASTLLALNRLWGLHWPRSQLMPLAVRLGADVPFFLGDGPAWVEGIGERLTPLQLTPERYYVVKPSTSLPTQSIFASDLLVRDTKAAIVADFLAQHRAEQGKYLMNLSKGAGDGSSAGGSGAPGFGANDMQAAAQALCSEVGQACQLLERAYGNSRMTGSGSAVFARLGPVSGSLSAHRGSGDVSARMSVQAGVDAGHPPEALVLPKGWQGRMCRSLEAHPLKGWAAD</sequence>
<dbReference type="InterPro" id="IPR006204">
    <property type="entry name" value="GHMP_kinase_N_dom"/>
</dbReference>
<comment type="catalytic activity">
    <reaction evidence="7">
        <text>4-CDP-2-C-methyl-D-erythritol + ATP = 4-CDP-2-C-methyl-D-erythritol 2-phosphate + ADP + H(+)</text>
        <dbReference type="Rhea" id="RHEA:18437"/>
        <dbReference type="ChEBI" id="CHEBI:15378"/>
        <dbReference type="ChEBI" id="CHEBI:30616"/>
        <dbReference type="ChEBI" id="CHEBI:57823"/>
        <dbReference type="ChEBI" id="CHEBI:57919"/>
        <dbReference type="ChEBI" id="CHEBI:456216"/>
        <dbReference type="EC" id="2.7.1.148"/>
    </reaction>
</comment>
<feature type="domain" description="GHMP kinase N-terminal" evidence="8">
    <location>
        <begin position="68"/>
        <end position="142"/>
    </location>
</feature>